<proteinExistence type="predicted"/>
<comment type="caution">
    <text evidence="1">The sequence shown here is derived from an EMBL/GenBank/DDBJ whole genome shotgun (WGS) entry which is preliminary data.</text>
</comment>
<keyword evidence="2" id="KW-1185">Reference proteome</keyword>
<sequence>MYLGKVYNKTSSAAAAPKEPNVTIIAVKSILGWAARDSKKVKMNGNFTFTANPKIASLYLTSSKSSAPYENTGEEDSMSVKHKFEGEHPGNDLQINEFIAEWLNEPCIVIHGSCQDAFRKVVGTKCAPVQLKPTGQDNNDGRKHMLVFEQFASTEWLPGHFTGTVDFNTPTAVADAGAVTINEAGGAVYQLPSLAITEPIVFAAITADAGTVITLIGGGGVAPATLSTGVADKSAILVNGTDWVALAGAIIHLEVFKAGATTFLIEKAREE</sequence>
<evidence type="ECO:0000313" key="1">
    <source>
        <dbReference type="EMBL" id="MFA9191125.1"/>
    </source>
</evidence>
<organism evidence="1 2">
    <name type="scientific">Flavobacterium zubiriense</name>
    <dbReference type="NCBI Taxonomy" id="3138075"/>
    <lineage>
        <taxon>Bacteria</taxon>
        <taxon>Pseudomonadati</taxon>
        <taxon>Bacteroidota</taxon>
        <taxon>Flavobacteriia</taxon>
        <taxon>Flavobacteriales</taxon>
        <taxon>Flavobacteriaceae</taxon>
        <taxon>Flavobacterium</taxon>
    </lineage>
</organism>
<name>A0ABV4TAK2_9FLAO</name>
<dbReference type="RefSeq" id="WP_373406118.1">
    <property type="nucleotide sequence ID" value="NZ_JBCFQL010000006.1"/>
</dbReference>
<reference evidence="1 2" key="1">
    <citation type="submission" date="2024-04" db="EMBL/GenBank/DDBJ databases">
        <title>New Clade of Flavobacterium.</title>
        <authorList>
            <person name="Matos L."/>
            <person name="Proenca D.N."/>
            <person name="Fransisco R.M."/>
            <person name="Chung A.P."/>
            <person name="Maccario L."/>
            <person name="Sorensen S.J."/>
            <person name="Morais P.V."/>
        </authorList>
    </citation>
    <scope>NUCLEOTIDE SEQUENCE [LARGE SCALE GENOMIC DNA]</scope>
    <source>
        <strain evidence="1 2">FZUC8N2.13</strain>
    </source>
</reference>
<dbReference type="Proteomes" id="UP001574169">
    <property type="component" value="Unassembled WGS sequence"/>
</dbReference>
<evidence type="ECO:0000313" key="2">
    <source>
        <dbReference type="Proteomes" id="UP001574169"/>
    </source>
</evidence>
<dbReference type="EMBL" id="JBCFQL010000006">
    <property type="protein sequence ID" value="MFA9191125.1"/>
    <property type="molecule type" value="Genomic_DNA"/>
</dbReference>
<gene>
    <name evidence="1" type="ORF">AAGV28_07050</name>
</gene>
<protein>
    <submittedName>
        <fullName evidence="1">Uncharacterized protein</fullName>
    </submittedName>
</protein>
<accession>A0ABV4TAK2</accession>